<dbReference type="RefSeq" id="WP_250604606.1">
    <property type="nucleotide sequence ID" value="NZ_JAMOKX010000005.1"/>
</dbReference>
<dbReference type="Proteomes" id="UP001057522">
    <property type="component" value="Unassembled WGS sequence"/>
</dbReference>
<organism evidence="1 2">
    <name type="scientific">Helicobacter colisuis</name>
    <dbReference type="NCBI Taxonomy" id="2949739"/>
    <lineage>
        <taxon>Bacteria</taxon>
        <taxon>Pseudomonadati</taxon>
        <taxon>Campylobacterota</taxon>
        <taxon>Epsilonproteobacteria</taxon>
        <taxon>Campylobacterales</taxon>
        <taxon>Helicobacteraceae</taxon>
        <taxon>Helicobacter</taxon>
    </lineage>
</organism>
<name>A0ABT0TV47_9HELI</name>
<evidence type="ECO:0000313" key="1">
    <source>
        <dbReference type="EMBL" id="MCL9819803.1"/>
    </source>
</evidence>
<dbReference type="EMBL" id="JAMOKX010000005">
    <property type="protein sequence ID" value="MCL9819803.1"/>
    <property type="molecule type" value="Genomic_DNA"/>
</dbReference>
<sequence>MLFNEKEPSMVWKEEDLIELAKGKKAFQSSVSKWSNATKANVANKGGNI</sequence>
<keyword evidence="2" id="KW-1185">Reference proteome</keyword>
<comment type="caution">
    <text evidence="1">The sequence shown here is derived from an EMBL/GenBank/DDBJ whole genome shotgun (WGS) entry which is preliminary data.</text>
</comment>
<reference evidence="1" key="1">
    <citation type="submission" date="2022-06" db="EMBL/GenBank/DDBJ databases">
        <title>Helicobacter colisuis sp. nov.</title>
        <authorList>
            <person name="Papic B."/>
            <person name="Gruntar I."/>
        </authorList>
    </citation>
    <scope>NUCLEOTIDE SEQUENCE</scope>
    <source>
        <strain evidence="1">11154-15</strain>
    </source>
</reference>
<proteinExistence type="predicted"/>
<gene>
    <name evidence="1" type="ORF">NCR95_06460</name>
</gene>
<evidence type="ECO:0000313" key="2">
    <source>
        <dbReference type="Proteomes" id="UP001057522"/>
    </source>
</evidence>
<protein>
    <submittedName>
        <fullName evidence="1">Uncharacterized protein</fullName>
    </submittedName>
</protein>
<accession>A0ABT0TV47</accession>